<evidence type="ECO:0000256" key="3">
    <source>
        <dbReference type="ARBA" id="ARBA00022676"/>
    </source>
</evidence>
<dbReference type="PANTHER" id="PTHR48090:SF10">
    <property type="entry name" value="GLUCOSYL-3-PHOSPHOGLYCERATE SYNTHASE"/>
    <property type="match status" value="1"/>
</dbReference>
<dbReference type="InterPro" id="IPR001173">
    <property type="entry name" value="Glyco_trans_2-like"/>
</dbReference>
<proteinExistence type="inferred from homology"/>
<dbReference type="AlphaFoldDB" id="A0A1G2CKA9"/>
<comment type="caution">
    <text evidence="7">The sequence shown here is derived from an EMBL/GenBank/DDBJ whole genome shotgun (WGS) entry which is preliminary data.</text>
</comment>
<dbReference type="EMBL" id="MHLB01000034">
    <property type="protein sequence ID" value="OGZ01652.1"/>
    <property type="molecule type" value="Genomic_DNA"/>
</dbReference>
<evidence type="ECO:0000313" key="8">
    <source>
        <dbReference type="Proteomes" id="UP000178348"/>
    </source>
</evidence>
<dbReference type="InterPro" id="IPR050256">
    <property type="entry name" value="Glycosyltransferase_2"/>
</dbReference>
<reference evidence="7 8" key="1">
    <citation type="journal article" date="2016" name="Nat. Commun.">
        <title>Thousands of microbial genomes shed light on interconnected biogeochemical processes in an aquifer system.</title>
        <authorList>
            <person name="Anantharaman K."/>
            <person name="Brown C.T."/>
            <person name="Hug L.A."/>
            <person name="Sharon I."/>
            <person name="Castelle C.J."/>
            <person name="Probst A.J."/>
            <person name="Thomas B.C."/>
            <person name="Singh A."/>
            <person name="Wilkins M.J."/>
            <person name="Karaoz U."/>
            <person name="Brodie E.L."/>
            <person name="Williams K.H."/>
            <person name="Hubbard S.S."/>
            <person name="Banfield J.F."/>
        </authorList>
    </citation>
    <scope>NUCLEOTIDE SEQUENCE [LARGE SCALE GENOMIC DNA]</scope>
</reference>
<evidence type="ECO:0000313" key="7">
    <source>
        <dbReference type="EMBL" id="OGZ01652.1"/>
    </source>
</evidence>
<dbReference type="CDD" id="cd04179">
    <property type="entry name" value="DPM_DPG-synthase_like"/>
    <property type="match status" value="1"/>
</dbReference>
<dbReference type="Gene3D" id="3.90.550.10">
    <property type="entry name" value="Spore Coat Polysaccharide Biosynthesis Protein SpsA, Chain A"/>
    <property type="match status" value="1"/>
</dbReference>
<keyword evidence="3" id="KW-0328">Glycosyltransferase</keyword>
<organism evidence="7 8">
    <name type="scientific">Candidatus Liptonbacteria bacterium RIFCSPLOWO2_01_FULL_53_13</name>
    <dbReference type="NCBI Taxonomy" id="1798651"/>
    <lineage>
        <taxon>Bacteria</taxon>
        <taxon>Candidatus Liptoniibacteriota</taxon>
    </lineage>
</organism>
<evidence type="ECO:0000256" key="2">
    <source>
        <dbReference type="ARBA" id="ARBA00006739"/>
    </source>
</evidence>
<evidence type="ECO:0000256" key="4">
    <source>
        <dbReference type="ARBA" id="ARBA00022679"/>
    </source>
</evidence>
<dbReference type="InterPro" id="IPR029044">
    <property type="entry name" value="Nucleotide-diphossugar_trans"/>
</dbReference>
<accession>A0A1G2CKA9</accession>
<evidence type="ECO:0000256" key="5">
    <source>
        <dbReference type="ARBA" id="ARBA00022842"/>
    </source>
</evidence>
<dbReference type="Pfam" id="PF00535">
    <property type="entry name" value="Glycos_transf_2"/>
    <property type="match status" value="1"/>
</dbReference>
<sequence length="238" mass="26827">MNPPSVTAVIPAYNEEKTLGEAVAATETALKKDAGDYEIIVVDDGSIDATGRIANEIAHKNNRVRVFHNNPNKNIGYNMRLAVGNAGKEYCFLFIDADTYPGSETFHNLLAAIGKKDFVLGFLEGYGDRHWTRRFISWLFVRLMNGLFWFRVPYYNGPLIVKTAVWRTVPMTTDSFAYMAEVVVTLVKRGLTYTVVPVRRSPERKGVNLAMLKRNTGSVLKAVLALFWRVNVQKKLYA</sequence>
<comment type="cofactor">
    <cofactor evidence="1">
        <name>Mg(2+)</name>
        <dbReference type="ChEBI" id="CHEBI:18420"/>
    </cofactor>
</comment>
<dbReference type="PANTHER" id="PTHR48090">
    <property type="entry name" value="UNDECAPRENYL-PHOSPHATE 4-DEOXY-4-FORMAMIDO-L-ARABINOSE TRANSFERASE-RELATED"/>
    <property type="match status" value="1"/>
</dbReference>
<dbReference type="GO" id="GO:0016757">
    <property type="term" value="F:glycosyltransferase activity"/>
    <property type="evidence" value="ECO:0007669"/>
    <property type="project" value="UniProtKB-KW"/>
</dbReference>
<keyword evidence="4" id="KW-0808">Transferase</keyword>
<keyword evidence="5" id="KW-0460">Magnesium</keyword>
<gene>
    <name evidence="7" type="ORF">A2946_02160</name>
</gene>
<dbReference type="Proteomes" id="UP000178348">
    <property type="component" value="Unassembled WGS sequence"/>
</dbReference>
<name>A0A1G2CKA9_9BACT</name>
<evidence type="ECO:0000256" key="1">
    <source>
        <dbReference type="ARBA" id="ARBA00001946"/>
    </source>
</evidence>
<comment type="similarity">
    <text evidence="2">Belongs to the glycosyltransferase 2 family.</text>
</comment>
<evidence type="ECO:0000259" key="6">
    <source>
        <dbReference type="Pfam" id="PF00535"/>
    </source>
</evidence>
<feature type="domain" description="Glycosyltransferase 2-like" evidence="6">
    <location>
        <begin position="8"/>
        <end position="138"/>
    </location>
</feature>
<dbReference type="SUPFAM" id="SSF53448">
    <property type="entry name" value="Nucleotide-diphospho-sugar transferases"/>
    <property type="match status" value="1"/>
</dbReference>
<protein>
    <recommendedName>
        <fullName evidence="6">Glycosyltransferase 2-like domain-containing protein</fullName>
    </recommendedName>
</protein>